<protein>
    <submittedName>
        <fullName evidence="3">Vacuolar protein sorting-associated protein 13C</fullName>
    </submittedName>
</protein>
<reference evidence="2" key="2">
    <citation type="submission" date="2024-04" db="EMBL/GenBank/DDBJ databases">
        <authorList>
            <person name="Chen Y."/>
            <person name="Shah S."/>
            <person name="Dougan E. K."/>
            <person name="Thang M."/>
            <person name="Chan C."/>
        </authorList>
    </citation>
    <scope>NUCLEOTIDE SEQUENCE [LARGE SCALE GENOMIC DNA]</scope>
</reference>
<proteinExistence type="predicted"/>
<dbReference type="EMBL" id="CAMXCT010003190">
    <property type="protein sequence ID" value="CAI4002955.1"/>
    <property type="molecule type" value="Genomic_DNA"/>
</dbReference>
<evidence type="ECO:0000313" key="4">
    <source>
        <dbReference type="Proteomes" id="UP001152797"/>
    </source>
</evidence>
<dbReference type="Gene3D" id="3.90.550.10">
    <property type="entry name" value="Spore Coat Polysaccharide Biosynthesis Protein SpsA, Chain A"/>
    <property type="match status" value="1"/>
</dbReference>
<comment type="caution">
    <text evidence="1">The sequence shown here is derived from an EMBL/GenBank/DDBJ whole genome shotgun (WGS) entry which is preliminary data.</text>
</comment>
<gene>
    <name evidence="1" type="ORF">C1SCF055_LOCUS28865</name>
</gene>
<evidence type="ECO:0000313" key="1">
    <source>
        <dbReference type="EMBL" id="CAI4002955.1"/>
    </source>
</evidence>
<organism evidence="1">
    <name type="scientific">Cladocopium goreaui</name>
    <dbReference type="NCBI Taxonomy" id="2562237"/>
    <lineage>
        <taxon>Eukaryota</taxon>
        <taxon>Sar</taxon>
        <taxon>Alveolata</taxon>
        <taxon>Dinophyceae</taxon>
        <taxon>Suessiales</taxon>
        <taxon>Symbiodiniaceae</taxon>
        <taxon>Cladocopium</taxon>
    </lineage>
</organism>
<reference evidence="1" key="1">
    <citation type="submission" date="2022-10" db="EMBL/GenBank/DDBJ databases">
        <authorList>
            <person name="Chen Y."/>
            <person name="Dougan E. K."/>
            <person name="Chan C."/>
            <person name="Rhodes N."/>
            <person name="Thang M."/>
        </authorList>
    </citation>
    <scope>NUCLEOTIDE SEQUENCE</scope>
</reference>
<evidence type="ECO:0000313" key="2">
    <source>
        <dbReference type="EMBL" id="CAL1156330.1"/>
    </source>
</evidence>
<evidence type="ECO:0000313" key="3">
    <source>
        <dbReference type="EMBL" id="CAL4790267.1"/>
    </source>
</evidence>
<dbReference type="AlphaFoldDB" id="A0A9P1D4T5"/>
<dbReference type="EMBL" id="CAMXCT030003190">
    <property type="protein sequence ID" value="CAL4790267.1"/>
    <property type="molecule type" value="Genomic_DNA"/>
</dbReference>
<accession>A0A9P1D4T5</accession>
<sequence length="489" mass="54135">MESICEGRHFAWAKVALFSWLFTPHRCSSACHRVFGRWLQEEERKALLKSVDYLVWIDGDAMVLDHGRALKDFVAGRFRRKALVLAEDMSWADCLNTGVFFARTDSDWLSSLWADTWNGSHQRFHQAPFWDQSGLCQELAKRREFLPQVLGAMPTGLSAKTPWFSWMGGPHLKETPQLGIWDSASLQFANPLHAQFILHLCGFSAKLKLCRSLCCNGVLRNFRLSTDESVEQHPTASSNPLWKAAVLLLDGCSEMAVGWNACGPGDGHAEGGCLQPSALPTPEELSWNALRWRWGHTPVSVECIDADIPTAEGAVSRAALWQVIDYVRGFPPPCHPLLGKLSKEMFCTRWIFPEGGELHLYPPGARVQFDTGSIGPLFLWVLSGQMECSSACCSGKLRAGQQLPLQHGEVFTCTALAPTAAMCRSSSSPPSPLGQLLPVSGACAPSMGWQWFGHPENWLGAPKGHEPVDQVALAKQKEMQKLLPYAKVR</sequence>
<dbReference type="InterPro" id="IPR029044">
    <property type="entry name" value="Nucleotide-diphossugar_trans"/>
</dbReference>
<keyword evidence="4" id="KW-1185">Reference proteome</keyword>
<dbReference type="Proteomes" id="UP001152797">
    <property type="component" value="Unassembled WGS sequence"/>
</dbReference>
<name>A0A9P1D4T5_9DINO</name>
<dbReference type="OrthoDB" id="434713at2759"/>
<dbReference type="EMBL" id="CAMXCT020003190">
    <property type="protein sequence ID" value="CAL1156330.1"/>
    <property type="molecule type" value="Genomic_DNA"/>
</dbReference>